<evidence type="ECO:0000256" key="2">
    <source>
        <dbReference type="ARBA" id="ARBA00022803"/>
    </source>
</evidence>
<dbReference type="InterPro" id="IPR019734">
    <property type="entry name" value="TPR_rpt"/>
</dbReference>
<keyword evidence="4" id="KW-0675">Receptor</keyword>
<dbReference type="InterPro" id="IPR011006">
    <property type="entry name" value="CheY-like_superfamily"/>
</dbReference>
<dbReference type="SMART" id="SM00448">
    <property type="entry name" value="REC"/>
    <property type="match status" value="1"/>
</dbReference>
<dbReference type="Pfam" id="PF14559">
    <property type="entry name" value="TPR_19"/>
    <property type="match status" value="2"/>
</dbReference>
<keyword evidence="4" id="KW-0282">Flagellum</keyword>
<evidence type="ECO:0000259" key="3">
    <source>
        <dbReference type="PROSITE" id="PS50110"/>
    </source>
</evidence>
<dbReference type="PROSITE" id="PS50005">
    <property type="entry name" value="TPR"/>
    <property type="match status" value="2"/>
</dbReference>
<evidence type="ECO:0000313" key="4">
    <source>
        <dbReference type="EMBL" id="VAW41551.1"/>
    </source>
</evidence>
<dbReference type="PROSITE" id="PS50293">
    <property type="entry name" value="TPR_REGION"/>
    <property type="match status" value="1"/>
</dbReference>
<dbReference type="Gene3D" id="1.25.40.10">
    <property type="entry name" value="Tetratricopeptide repeat domain"/>
    <property type="match status" value="2"/>
</dbReference>
<dbReference type="PROSITE" id="PS50110">
    <property type="entry name" value="RESPONSE_REGULATORY"/>
    <property type="match status" value="1"/>
</dbReference>
<keyword evidence="4" id="KW-0969">Cilium</keyword>
<dbReference type="Gene3D" id="3.40.50.2300">
    <property type="match status" value="1"/>
</dbReference>
<dbReference type="InterPro" id="IPR051012">
    <property type="entry name" value="CellSynth/LPSAsmb/PSIAsmb"/>
</dbReference>
<keyword evidence="2" id="KW-0802">TPR repeat</keyword>
<dbReference type="Pfam" id="PF00072">
    <property type="entry name" value="Response_reg"/>
    <property type="match status" value="1"/>
</dbReference>
<reference evidence="4" key="1">
    <citation type="submission" date="2018-06" db="EMBL/GenBank/DDBJ databases">
        <authorList>
            <person name="Zhirakovskaya E."/>
        </authorList>
    </citation>
    <scope>NUCLEOTIDE SEQUENCE</scope>
</reference>
<dbReference type="Pfam" id="PF13432">
    <property type="entry name" value="TPR_16"/>
    <property type="match status" value="1"/>
</dbReference>
<feature type="domain" description="Response regulatory" evidence="3">
    <location>
        <begin position="9"/>
        <end position="129"/>
    </location>
</feature>
<protein>
    <submittedName>
        <fullName evidence="4">Chemotaxis regulator - transmits chemoreceptor signals to flagellar motor components CheY</fullName>
    </submittedName>
</protein>
<dbReference type="PANTHER" id="PTHR45586">
    <property type="entry name" value="TPR REPEAT-CONTAINING PROTEIN PA4667"/>
    <property type="match status" value="1"/>
</dbReference>
<dbReference type="SUPFAM" id="SSF52172">
    <property type="entry name" value="CheY-like"/>
    <property type="match status" value="1"/>
</dbReference>
<dbReference type="SUPFAM" id="SSF48452">
    <property type="entry name" value="TPR-like"/>
    <property type="match status" value="2"/>
</dbReference>
<keyword evidence="1" id="KW-0677">Repeat</keyword>
<evidence type="ECO:0000256" key="1">
    <source>
        <dbReference type="ARBA" id="ARBA00022737"/>
    </source>
</evidence>
<proteinExistence type="predicted"/>
<dbReference type="SMART" id="SM00028">
    <property type="entry name" value="TPR"/>
    <property type="match status" value="6"/>
</dbReference>
<dbReference type="InterPro" id="IPR001789">
    <property type="entry name" value="Sig_transdc_resp-reg_receiver"/>
</dbReference>
<gene>
    <name evidence="4" type="ORF">MNBD_DELTA03-1783</name>
</gene>
<organism evidence="4">
    <name type="scientific">hydrothermal vent metagenome</name>
    <dbReference type="NCBI Taxonomy" id="652676"/>
    <lineage>
        <taxon>unclassified sequences</taxon>
        <taxon>metagenomes</taxon>
        <taxon>ecological metagenomes</taxon>
    </lineage>
</organism>
<sequence>MTIDPSQINFLIVDDLDNMRRSIRAMLKLIKFGRKYYEAADGLEAWEILNTEHCAIKFVISDWQMPKMNGTELLNKLRGNKKFKDTPFLMITAEANQSIVAEAAEQDVDAYLTKPFVTATLEQKILELLKRVDNPSPQAILLRKAEKWRAKGQFDNAIECLRRAADLSKHSSRPWREIGRLFLKKNDLPGAVEAFEQAITMNRLEVPSYHYLGQIYLKQGETDKAIKYFTKALDLSPRNAERAFKVAALLLKHKRAKEAEKILKSMLRNNPDNLDLHEETVDLAMEYGLFKLAVLCCRKVLEAAPERDYLQKKLGLALLRKGACQEAAALLEKVQQHFPMDINVLLNLAECYLKLKMRMRADKWASKAVRIDPGNKQAQEILDQC</sequence>
<keyword evidence="4" id="KW-0966">Cell projection</keyword>
<dbReference type="AlphaFoldDB" id="A0A3B0VF57"/>
<name>A0A3B0VF57_9ZZZZ</name>
<dbReference type="InterPro" id="IPR011990">
    <property type="entry name" value="TPR-like_helical_dom_sf"/>
</dbReference>
<dbReference type="PANTHER" id="PTHR45586:SF1">
    <property type="entry name" value="LIPOPOLYSACCHARIDE ASSEMBLY PROTEIN B"/>
    <property type="match status" value="1"/>
</dbReference>
<dbReference type="GO" id="GO:0000160">
    <property type="term" value="P:phosphorelay signal transduction system"/>
    <property type="evidence" value="ECO:0007669"/>
    <property type="project" value="InterPro"/>
</dbReference>
<accession>A0A3B0VF57</accession>
<dbReference type="EMBL" id="UOEX01000389">
    <property type="protein sequence ID" value="VAW41551.1"/>
    <property type="molecule type" value="Genomic_DNA"/>
</dbReference>